<evidence type="ECO:0000256" key="2">
    <source>
        <dbReference type="ARBA" id="ARBA00022434"/>
    </source>
</evidence>
<dbReference type="GO" id="GO:0006826">
    <property type="term" value="P:iron ion transport"/>
    <property type="evidence" value="ECO:0007669"/>
    <property type="project" value="InterPro"/>
</dbReference>
<dbReference type="CDD" id="cd01056">
    <property type="entry name" value="Euk_Ferritin"/>
    <property type="match status" value="1"/>
</dbReference>
<dbReference type="EC" id="1.16.3.1" evidence="6"/>
<dbReference type="GO" id="GO:0008199">
    <property type="term" value="F:ferric iron binding"/>
    <property type="evidence" value="ECO:0007669"/>
    <property type="project" value="InterPro"/>
</dbReference>
<dbReference type="GO" id="GO:0006879">
    <property type="term" value="P:intracellular iron ion homeostasis"/>
    <property type="evidence" value="ECO:0007669"/>
    <property type="project" value="UniProtKB-KW"/>
</dbReference>
<dbReference type="FunFam" id="1.20.1260.10:FF:000002">
    <property type="entry name" value="Ferritin, mitochondrial"/>
    <property type="match status" value="1"/>
</dbReference>
<reference evidence="8" key="1">
    <citation type="journal article" date="2013" name="Genetics">
        <title>The draft genome and transcriptome of Panagrellus redivivus are shaped by the harsh demands of a free-living lifestyle.</title>
        <authorList>
            <person name="Srinivasan J."/>
            <person name="Dillman A.R."/>
            <person name="Macchietto M.G."/>
            <person name="Heikkinen L."/>
            <person name="Lakso M."/>
            <person name="Fracchia K.M."/>
            <person name="Antoshechkin I."/>
            <person name="Mortazavi A."/>
            <person name="Wong G."/>
            <person name="Sternberg P.W."/>
        </authorList>
    </citation>
    <scope>NUCLEOTIDE SEQUENCE [LARGE SCALE GENOMIC DNA]</scope>
    <source>
        <strain evidence="8">MT8872</strain>
    </source>
</reference>
<feature type="binding site" evidence="5">
    <location>
        <position position="141"/>
    </location>
    <ligand>
        <name>Fe cation</name>
        <dbReference type="ChEBI" id="CHEBI:24875"/>
        <label>1</label>
    </ligand>
</feature>
<evidence type="ECO:0000256" key="5">
    <source>
        <dbReference type="PIRSR" id="PIRSR601519-1"/>
    </source>
</evidence>
<organism evidence="8 9">
    <name type="scientific">Panagrellus redivivus</name>
    <name type="common">Microworm</name>
    <dbReference type="NCBI Taxonomy" id="6233"/>
    <lineage>
        <taxon>Eukaryota</taxon>
        <taxon>Metazoa</taxon>
        <taxon>Ecdysozoa</taxon>
        <taxon>Nematoda</taxon>
        <taxon>Chromadorea</taxon>
        <taxon>Rhabditida</taxon>
        <taxon>Tylenchina</taxon>
        <taxon>Panagrolaimomorpha</taxon>
        <taxon>Panagrolaimoidea</taxon>
        <taxon>Panagrolaimidae</taxon>
        <taxon>Panagrellus</taxon>
    </lineage>
</organism>
<dbReference type="PANTHER" id="PTHR11431:SF75">
    <property type="entry name" value="FERRITIN"/>
    <property type="match status" value="1"/>
</dbReference>
<feature type="binding site" evidence="5">
    <location>
        <position position="107"/>
    </location>
    <ligand>
        <name>Fe cation</name>
        <dbReference type="ChEBI" id="CHEBI:24875"/>
        <label>1</label>
    </ligand>
</feature>
<sequence length="173" mass="19826">MAANVSQVRQNFTVEAEAGLNKQVNIELYASYVYLSMAHYFDRDDVALPNISKWFKKQSDEEREHAEIFMRYQSKRGGRLVFQEIQKPEKDEWGTALEAFQAALELEKFNNKSLLELHDIASAQNDAQMTDFLEGTFLGEQVDSIAEIGKIVTNLKRAGPGLGEFIFDKEYFD</sequence>
<evidence type="ECO:0000256" key="6">
    <source>
        <dbReference type="RuleBase" id="RU361145"/>
    </source>
</evidence>
<dbReference type="Pfam" id="PF00210">
    <property type="entry name" value="Ferritin"/>
    <property type="match status" value="1"/>
</dbReference>
<reference evidence="9" key="2">
    <citation type="submission" date="2020-10" db="UniProtKB">
        <authorList>
            <consortium name="WormBaseParasite"/>
        </authorList>
    </citation>
    <scope>IDENTIFICATION</scope>
</reference>
<accession>A0A7E4WD04</accession>
<dbReference type="InterPro" id="IPR012347">
    <property type="entry name" value="Ferritin-like"/>
</dbReference>
<keyword evidence="2 6" id="KW-0409">Iron storage</keyword>
<dbReference type="PROSITE" id="PS50905">
    <property type="entry name" value="FERRITIN_LIKE"/>
    <property type="match status" value="1"/>
</dbReference>
<dbReference type="PANTHER" id="PTHR11431">
    <property type="entry name" value="FERRITIN"/>
    <property type="match status" value="1"/>
</dbReference>
<keyword evidence="8" id="KW-1185">Reference proteome</keyword>
<feature type="binding site" evidence="5">
    <location>
        <position position="27"/>
    </location>
    <ligand>
        <name>Fe cation</name>
        <dbReference type="ChEBI" id="CHEBI:24875"/>
        <label>1</label>
    </ligand>
</feature>
<keyword evidence="4 5" id="KW-0408">Iron</keyword>
<feature type="domain" description="Ferritin-like diiron" evidence="7">
    <location>
        <begin position="10"/>
        <end position="159"/>
    </location>
</feature>
<dbReference type="Gene3D" id="1.20.1260.10">
    <property type="match status" value="1"/>
</dbReference>
<evidence type="ECO:0000313" key="8">
    <source>
        <dbReference type="Proteomes" id="UP000492821"/>
    </source>
</evidence>
<evidence type="ECO:0000256" key="1">
    <source>
        <dbReference type="ARBA" id="ARBA00007513"/>
    </source>
</evidence>
<dbReference type="InterPro" id="IPR008331">
    <property type="entry name" value="Ferritin_DPS_dom"/>
</dbReference>
<dbReference type="GO" id="GO:0004322">
    <property type="term" value="F:ferroxidase activity"/>
    <property type="evidence" value="ECO:0007669"/>
    <property type="project" value="UniProtKB-EC"/>
</dbReference>
<evidence type="ECO:0000313" key="9">
    <source>
        <dbReference type="WBParaSite" id="Pan_g9065.t1"/>
    </source>
</evidence>
<protein>
    <recommendedName>
        <fullName evidence="6">Ferritin</fullName>
        <ecNumber evidence="6">1.16.3.1</ecNumber>
    </recommendedName>
</protein>
<evidence type="ECO:0000256" key="3">
    <source>
        <dbReference type="ARBA" id="ARBA00022723"/>
    </source>
</evidence>
<keyword evidence="3 5" id="KW-0479">Metal-binding</keyword>
<dbReference type="InterPro" id="IPR009078">
    <property type="entry name" value="Ferritin-like_SF"/>
</dbReference>
<dbReference type="WBParaSite" id="Pan_g9065.t1">
    <property type="protein sequence ID" value="Pan_g9065.t1"/>
    <property type="gene ID" value="Pan_g9065"/>
</dbReference>
<dbReference type="Proteomes" id="UP000492821">
    <property type="component" value="Unassembled WGS sequence"/>
</dbReference>
<dbReference type="AlphaFoldDB" id="A0A7E4WD04"/>
<dbReference type="GO" id="GO:0008198">
    <property type="term" value="F:ferrous iron binding"/>
    <property type="evidence" value="ECO:0007669"/>
    <property type="project" value="TreeGrafter"/>
</dbReference>
<name>A0A7E4WD04_PANRE</name>
<dbReference type="InterPro" id="IPR009040">
    <property type="entry name" value="Ferritin-like_diiron"/>
</dbReference>
<comment type="catalytic activity">
    <reaction evidence="6">
        <text>4 Fe(2+) + O2 + 4 H(+) = 4 Fe(3+) + 2 H2O</text>
        <dbReference type="Rhea" id="RHEA:11148"/>
        <dbReference type="ChEBI" id="CHEBI:15377"/>
        <dbReference type="ChEBI" id="CHEBI:15378"/>
        <dbReference type="ChEBI" id="CHEBI:15379"/>
        <dbReference type="ChEBI" id="CHEBI:29033"/>
        <dbReference type="ChEBI" id="CHEBI:29034"/>
        <dbReference type="EC" id="1.16.3.1"/>
    </reaction>
</comment>
<evidence type="ECO:0000259" key="7">
    <source>
        <dbReference type="PROSITE" id="PS50905"/>
    </source>
</evidence>
<dbReference type="InterPro" id="IPR001519">
    <property type="entry name" value="Ferritin"/>
</dbReference>
<comment type="function">
    <text evidence="6">Stores iron in a soluble, non-toxic, readily available form. Important for iron homeostasis. Iron is taken up in the ferrous form and deposited as ferric hydroxides after oxidation.</text>
</comment>
<evidence type="ECO:0000256" key="4">
    <source>
        <dbReference type="ARBA" id="ARBA00023004"/>
    </source>
</evidence>
<comment type="similarity">
    <text evidence="1 6">Belongs to the ferritin family.</text>
</comment>
<proteinExistence type="inferred from homology"/>
<feature type="binding site" evidence="5">
    <location>
        <position position="65"/>
    </location>
    <ligand>
        <name>Fe cation</name>
        <dbReference type="ChEBI" id="CHEBI:24875"/>
        <label>1</label>
    </ligand>
</feature>
<dbReference type="SUPFAM" id="SSF47240">
    <property type="entry name" value="Ferritin-like"/>
    <property type="match status" value="1"/>
</dbReference>
<dbReference type="GO" id="GO:0005737">
    <property type="term" value="C:cytoplasm"/>
    <property type="evidence" value="ECO:0007669"/>
    <property type="project" value="TreeGrafter"/>
</dbReference>
<feature type="binding site" evidence="5">
    <location>
        <position position="62"/>
    </location>
    <ligand>
        <name>Fe cation</name>
        <dbReference type="ChEBI" id="CHEBI:24875"/>
        <label>1</label>
    </ligand>
</feature>
<keyword evidence="6" id="KW-0560">Oxidoreductase</keyword>